<name>A0A2H3CQX2_ARMGA</name>
<dbReference type="OrthoDB" id="10536156at2759"/>
<dbReference type="AlphaFoldDB" id="A0A2H3CQX2"/>
<gene>
    <name evidence="2" type="ORF">ARMGADRAFT_1041017</name>
</gene>
<evidence type="ECO:0000313" key="3">
    <source>
        <dbReference type="Proteomes" id="UP000217790"/>
    </source>
</evidence>
<proteinExistence type="predicted"/>
<evidence type="ECO:0000313" key="2">
    <source>
        <dbReference type="EMBL" id="PBK79137.1"/>
    </source>
</evidence>
<sequence length="204" mass="22229">MPTGIRDESPQASIYNDEGIGIADELDDSARHSQISLDDPNNSHPSSPPASTTDVEKNASLHDEKPTKPDIRDENPQDHCIYNDEGIGIADELDDPARHSQISLDDPNNSNPSSPPASTTGKEKNVPLHEEEPTTRRARKRHPGIFALPSHSTSMAAGVSTADYRTYAPSPPFEEAGPASCIWRAYLDESLVYDTDMLGNQRGQ</sequence>
<feature type="region of interest" description="Disordered" evidence="1">
    <location>
        <begin position="1"/>
        <end position="142"/>
    </location>
</feature>
<reference evidence="3" key="1">
    <citation type="journal article" date="2017" name="Nat. Ecol. Evol.">
        <title>Genome expansion and lineage-specific genetic innovations in the forest pathogenic fungi Armillaria.</title>
        <authorList>
            <person name="Sipos G."/>
            <person name="Prasanna A.N."/>
            <person name="Walter M.C."/>
            <person name="O'Connor E."/>
            <person name="Balint B."/>
            <person name="Krizsan K."/>
            <person name="Kiss B."/>
            <person name="Hess J."/>
            <person name="Varga T."/>
            <person name="Slot J."/>
            <person name="Riley R."/>
            <person name="Boka B."/>
            <person name="Rigling D."/>
            <person name="Barry K."/>
            <person name="Lee J."/>
            <person name="Mihaltcheva S."/>
            <person name="LaButti K."/>
            <person name="Lipzen A."/>
            <person name="Waldron R."/>
            <person name="Moloney N.M."/>
            <person name="Sperisen C."/>
            <person name="Kredics L."/>
            <person name="Vagvoelgyi C."/>
            <person name="Patrignani A."/>
            <person name="Fitzpatrick D."/>
            <person name="Nagy I."/>
            <person name="Doyle S."/>
            <person name="Anderson J.B."/>
            <person name="Grigoriev I.V."/>
            <person name="Gueldener U."/>
            <person name="Muensterkoetter M."/>
            <person name="Nagy L.G."/>
        </authorList>
    </citation>
    <scope>NUCLEOTIDE SEQUENCE [LARGE SCALE GENOMIC DNA]</scope>
    <source>
        <strain evidence="3">Ar21-2</strain>
    </source>
</reference>
<dbReference type="EMBL" id="KZ293811">
    <property type="protein sequence ID" value="PBK79137.1"/>
    <property type="molecule type" value="Genomic_DNA"/>
</dbReference>
<dbReference type="Proteomes" id="UP000217790">
    <property type="component" value="Unassembled WGS sequence"/>
</dbReference>
<accession>A0A2H3CQX2</accession>
<dbReference type="InParanoid" id="A0A2H3CQX2"/>
<feature type="non-terminal residue" evidence="2">
    <location>
        <position position="204"/>
    </location>
</feature>
<evidence type="ECO:0000256" key="1">
    <source>
        <dbReference type="SAM" id="MobiDB-lite"/>
    </source>
</evidence>
<feature type="compositionally biased region" description="Basic and acidic residues" evidence="1">
    <location>
        <begin position="121"/>
        <end position="135"/>
    </location>
</feature>
<organism evidence="2 3">
    <name type="scientific">Armillaria gallica</name>
    <name type="common">Bulbous honey fungus</name>
    <name type="synonym">Armillaria bulbosa</name>
    <dbReference type="NCBI Taxonomy" id="47427"/>
    <lineage>
        <taxon>Eukaryota</taxon>
        <taxon>Fungi</taxon>
        <taxon>Dikarya</taxon>
        <taxon>Basidiomycota</taxon>
        <taxon>Agaricomycotina</taxon>
        <taxon>Agaricomycetes</taxon>
        <taxon>Agaricomycetidae</taxon>
        <taxon>Agaricales</taxon>
        <taxon>Marasmiineae</taxon>
        <taxon>Physalacriaceae</taxon>
        <taxon>Armillaria</taxon>
    </lineage>
</organism>
<feature type="compositionally biased region" description="Basic and acidic residues" evidence="1">
    <location>
        <begin position="54"/>
        <end position="77"/>
    </location>
</feature>
<protein>
    <submittedName>
        <fullName evidence="2">Uncharacterized protein</fullName>
    </submittedName>
</protein>
<feature type="compositionally biased region" description="Low complexity" evidence="1">
    <location>
        <begin position="40"/>
        <end position="51"/>
    </location>
</feature>
<keyword evidence="3" id="KW-1185">Reference proteome</keyword>